<dbReference type="EMBL" id="BPLQ01014419">
    <property type="protein sequence ID" value="GIY79522.1"/>
    <property type="molecule type" value="Genomic_DNA"/>
</dbReference>
<comment type="caution">
    <text evidence="1">The sequence shown here is derived from an EMBL/GenBank/DDBJ whole genome shotgun (WGS) entry which is preliminary data.</text>
</comment>
<organism evidence="1 2">
    <name type="scientific">Caerostris darwini</name>
    <dbReference type="NCBI Taxonomy" id="1538125"/>
    <lineage>
        <taxon>Eukaryota</taxon>
        <taxon>Metazoa</taxon>
        <taxon>Ecdysozoa</taxon>
        <taxon>Arthropoda</taxon>
        <taxon>Chelicerata</taxon>
        <taxon>Arachnida</taxon>
        <taxon>Araneae</taxon>
        <taxon>Araneomorphae</taxon>
        <taxon>Entelegynae</taxon>
        <taxon>Araneoidea</taxon>
        <taxon>Araneidae</taxon>
        <taxon>Caerostris</taxon>
    </lineage>
</organism>
<accession>A0AAV4W9W5</accession>
<protein>
    <recommendedName>
        <fullName evidence="3">Maturase K</fullName>
    </recommendedName>
</protein>
<reference evidence="1 2" key="1">
    <citation type="submission" date="2021-06" db="EMBL/GenBank/DDBJ databases">
        <title>Caerostris darwini draft genome.</title>
        <authorList>
            <person name="Kono N."/>
            <person name="Arakawa K."/>
        </authorList>
    </citation>
    <scope>NUCLEOTIDE SEQUENCE [LARGE SCALE GENOMIC DNA]</scope>
</reference>
<evidence type="ECO:0000313" key="1">
    <source>
        <dbReference type="EMBL" id="GIY79522.1"/>
    </source>
</evidence>
<evidence type="ECO:0008006" key="3">
    <source>
        <dbReference type="Google" id="ProtNLM"/>
    </source>
</evidence>
<dbReference type="Proteomes" id="UP001054837">
    <property type="component" value="Unassembled WGS sequence"/>
</dbReference>
<keyword evidence="2" id="KW-1185">Reference proteome</keyword>
<dbReference type="AlphaFoldDB" id="A0AAV4W9W5"/>
<proteinExistence type="predicted"/>
<name>A0AAV4W9W5_9ARAC</name>
<gene>
    <name evidence="1" type="ORF">CDAR_304101</name>
</gene>
<evidence type="ECO:0000313" key="2">
    <source>
        <dbReference type="Proteomes" id="UP001054837"/>
    </source>
</evidence>
<sequence length="204" mass="23403">MPPINDSSFFTARKDFLDVFNKASFVGLSLPLCKTHGKHKSFGREGILGRKILWRMKDDILSFFCPEPPTLKRRSNSYGSVQLFPKGKIIISFTQTLLYLFMNNKLSLLSFTSKLEHFLLICKEIYLSYFVDVGTVPHFLDQTEKKDLQLHPKSLIQILLKFQQKSSLSPSNALLSHCSRVTSQRFVWTRITTLIHLPAFTAVS</sequence>